<sequence>MNEAIEVVIFKAKTGVTDSQLQAAASAITPILSTMPGFIRRDLGESEGGDYMDVIHWQDLAAAEAAAEKVMTIPQCVAFFDLIDQSQMQFMHFTKIV</sequence>
<dbReference type="Proteomes" id="UP000195667">
    <property type="component" value="Unassembled WGS sequence"/>
</dbReference>
<proteinExistence type="predicted"/>
<dbReference type="AlphaFoldDB" id="A0A1R4HA50"/>
<evidence type="ECO:0000313" key="2">
    <source>
        <dbReference type="Proteomes" id="UP000195667"/>
    </source>
</evidence>
<keyword evidence="2" id="KW-1185">Reference proteome</keyword>
<dbReference type="SUPFAM" id="SSF54909">
    <property type="entry name" value="Dimeric alpha+beta barrel"/>
    <property type="match status" value="1"/>
</dbReference>
<dbReference type="Gene3D" id="3.30.70.100">
    <property type="match status" value="1"/>
</dbReference>
<dbReference type="OrthoDB" id="7859710at2"/>
<reference evidence="2" key="1">
    <citation type="submission" date="2017-02" db="EMBL/GenBank/DDBJ databases">
        <authorList>
            <person name="Daims H."/>
        </authorList>
    </citation>
    <scope>NUCLEOTIDE SEQUENCE [LARGE SCALE GENOMIC DNA]</scope>
</reference>
<dbReference type="RefSeq" id="WP_087143665.1">
    <property type="nucleotide sequence ID" value="NZ_FUKI01000113.1"/>
</dbReference>
<accession>A0A1R4HA50</accession>
<name>A0A1R4HA50_9GAMM</name>
<dbReference type="InterPro" id="IPR011008">
    <property type="entry name" value="Dimeric_a/b-barrel"/>
</dbReference>
<evidence type="ECO:0008006" key="3">
    <source>
        <dbReference type="Google" id="ProtNLM"/>
    </source>
</evidence>
<gene>
    <name evidence="1" type="ORF">CRENPOLYSF1_380007</name>
</gene>
<protein>
    <recommendedName>
        <fullName evidence="3">ABM domain-containing protein</fullName>
    </recommendedName>
</protein>
<dbReference type="EMBL" id="FUKI01000113">
    <property type="protein sequence ID" value="SJM93057.1"/>
    <property type="molecule type" value="Genomic_DNA"/>
</dbReference>
<organism evidence="1 2">
    <name type="scientific">Crenothrix polyspora</name>
    <dbReference type="NCBI Taxonomy" id="360316"/>
    <lineage>
        <taxon>Bacteria</taxon>
        <taxon>Pseudomonadati</taxon>
        <taxon>Pseudomonadota</taxon>
        <taxon>Gammaproteobacteria</taxon>
        <taxon>Methylococcales</taxon>
        <taxon>Crenotrichaceae</taxon>
        <taxon>Crenothrix</taxon>
    </lineage>
</organism>
<evidence type="ECO:0000313" key="1">
    <source>
        <dbReference type="EMBL" id="SJM93057.1"/>
    </source>
</evidence>